<organism evidence="3 4">
    <name type="scientific">Laccaria amethystina LaAM-08-1</name>
    <dbReference type="NCBI Taxonomy" id="1095629"/>
    <lineage>
        <taxon>Eukaryota</taxon>
        <taxon>Fungi</taxon>
        <taxon>Dikarya</taxon>
        <taxon>Basidiomycota</taxon>
        <taxon>Agaricomycotina</taxon>
        <taxon>Agaricomycetes</taxon>
        <taxon>Agaricomycetidae</taxon>
        <taxon>Agaricales</taxon>
        <taxon>Agaricineae</taxon>
        <taxon>Hydnangiaceae</taxon>
        <taxon>Laccaria</taxon>
    </lineage>
</organism>
<dbReference type="InterPro" id="IPR036265">
    <property type="entry name" value="HIT-like_sf"/>
</dbReference>
<dbReference type="SUPFAM" id="SSF54197">
    <property type="entry name" value="HIT-like"/>
    <property type="match status" value="1"/>
</dbReference>
<dbReference type="PANTHER" id="PTHR46648:SF1">
    <property type="entry name" value="ADENOSINE 5'-MONOPHOSPHORAMIDASE HNT1"/>
    <property type="match status" value="1"/>
</dbReference>
<dbReference type="GO" id="GO:0003824">
    <property type="term" value="F:catalytic activity"/>
    <property type="evidence" value="ECO:0007669"/>
    <property type="project" value="InterPro"/>
</dbReference>
<dbReference type="InterPro" id="IPR001310">
    <property type="entry name" value="Histidine_triad_HIT"/>
</dbReference>
<name>A0A0C9Y000_9AGAR</name>
<dbReference type="Pfam" id="PF01230">
    <property type="entry name" value="HIT"/>
    <property type="match status" value="1"/>
</dbReference>
<sequence length="139" mass="15365">MAVNEEQKLARMLPDFELNPLHRDMTSFIISSHVGRPLPPEWTQDDSCSFCRIVGGELLAAKVFEDENVIAILDNLPLRKGHTLVIPKPHISRLSELPPELAAATGKVISRVARALTEGISELCDATELISSQLLETLR</sequence>
<dbReference type="PANTHER" id="PTHR46648">
    <property type="entry name" value="HIT FAMILY PROTEIN 1"/>
    <property type="match status" value="1"/>
</dbReference>
<gene>
    <name evidence="3" type="ORF">K443DRAFT_676799</name>
</gene>
<dbReference type="OrthoDB" id="672793at2759"/>
<dbReference type="PRINTS" id="PR00332">
    <property type="entry name" value="HISTRIAD"/>
</dbReference>
<dbReference type="InterPro" id="IPR011146">
    <property type="entry name" value="HIT-like"/>
</dbReference>
<dbReference type="HOGENOM" id="CLU_1845422_0_0_1"/>
<dbReference type="GO" id="GO:0009117">
    <property type="term" value="P:nucleotide metabolic process"/>
    <property type="evidence" value="ECO:0007669"/>
    <property type="project" value="TreeGrafter"/>
</dbReference>
<reference evidence="4" key="2">
    <citation type="submission" date="2015-01" db="EMBL/GenBank/DDBJ databases">
        <title>Evolutionary Origins and Diversification of the Mycorrhizal Mutualists.</title>
        <authorList>
            <consortium name="DOE Joint Genome Institute"/>
            <consortium name="Mycorrhizal Genomics Consortium"/>
            <person name="Kohler A."/>
            <person name="Kuo A."/>
            <person name="Nagy L.G."/>
            <person name="Floudas D."/>
            <person name="Copeland A."/>
            <person name="Barry K.W."/>
            <person name="Cichocki N."/>
            <person name="Veneault-Fourrey C."/>
            <person name="LaButti K."/>
            <person name="Lindquist E.A."/>
            <person name="Lipzen A."/>
            <person name="Lundell T."/>
            <person name="Morin E."/>
            <person name="Murat C."/>
            <person name="Riley R."/>
            <person name="Ohm R."/>
            <person name="Sun H."/>
            <person name="Tunlid A."/>
            <person name="Henrissat B."/>
            <person name="Grigoriev I.V."/>
            <person name="Hibbett D.S."/>
            <person name="Martin F."/>
        </authorList>
    </citation>
    <scope>NUCLEOTIDE SEQUENCE [LARGE SCALE GENOMIC DNA]</scope>
    <source>
        <strain evidence="4">LaAM-08-1</strain>
    </source>
</reference>
<reference evidence="3 4" key="1">
    <citation type="submission" date="2014-04" db="EMBL/GenBank/DDBJ databases">
        <authorList>
            <consortium name="DOE Joint Genome Institute"/>
            <person name="Kuo A."/>
            <person name="Kohler A."/>
            <person name="Nagy L.G."/>
            <person name="Floudas D."/>
            <person name="Copeland A."/>
            <person name="Barry K.W."/>
            <person name="Cichocki N."/>
            <person name="Veneault-Fourrey C."/>
            <person name="LaButti K."/>
            <person name="Lindquist E.A."/>
            <person name="Lipzen A."/>
            <person name="Lundell T."/>
            <person name="Morin E."/>
            <person name="Murat C."/>
            <person name="Sun H."/>
            <person name="Tunlid A."/>
            <person name="Henrissat B."/>
            <person name="Grigoriev I.V."/>
            <person name="Hibbett D.S."/>
            <person name="Martin F."/>
            <person name="Nordberg H.P."/>
            <person name="Cantor M.N."/>
            <person name="Hua S.X."/>
        </authorList>
    </citation>
    <scope>NUCLEOTIDE SEQUENCE [LARGE SCALE GENOMIC DNA]</scope>
    <source>
        <strain evidence="3 4">LaAM-08-1</strain>
    </source>
</reference>
<dbReference type="STRING" id="1095629.A0A0C9Y000"/>
<feature type="domain" description="HIT" evidence="2">
    <location>
        <begin position="49"/>
        <end position="139"/>
    </location>
</feature>
<comment type="caution">
    <text evidence="1">Lacks conserved residue(s) required for the propagation of feature annotation.</text>
</comment>
<accession>A0A0C9Y000</accession>
<dbReference type="EMBL" id="KN838581">
    <property type="protein sequence ID" value="KIK03317.1"/>
    <property type="molecule type" value="Genomic_DNA"/>
</dbReference>
<proteinExistence type="predicted"/>
<keyword evidence="4" id="KW-1185">Reference proteome</keyword>
<evidence type="ECO:0000259" key="2">
    <source>
        <dbReference type="PROSITE" id="PS51084"/>
    </source>
</evidence>
<dbReference type="PROSITE" id="PS51084">
    <property type="entry name" value="HIT_2"/>
    <property type="match status" value="1"/>
</dbReference>
<protein>
    <recommendedName>
        <fullName evidence="2">HIT domain-containing protein</fullName>
    </recommendedName>
</protein>
<evidence type="ECO:0000256" key="1">
    <source>
        <dbReference type="PROSITE-ProRule" id="PRU00464"/>
    </source>
</evidence>
<evidence type="ECO:0000313" key="4">
    <source>
        <dbReference type="Proteomes" id="UP000054477"/>
    </source>
</evidence>
<dbReference type="Gene3D" id="3.30.428.10">
    <property type="entry name" value="HIT-like"/>
    <property type="match status" value="1"/>
</dbReference>
<dbReference type="Proteomes" id="UP000054477">
    <property type="component" value="Unassembled WGS sequence"/>
</dbReference>
<dbReference type="AlphaFoldDB" id="A0A0C9Y000"/>
<evidence type="ECO:0000313" key="3">
    <source>
        <dbReference type="EMBL" id="KIK03317.1"/>
    </source>
</evidence>